<reference evidence="2" key="1">
    <citation type="journal article" date="2019" name="Int. J. Syst. Evol. Microbiol.">
        <title>The Global Catalogue of Microorganisms (GCM) 10K type strain sequencing project: providing services to taxonomists for standard genome sequencing and annotation.</title>
        <authorList>
            <consortium name="The Broad Institute Genomics Platform"/>
            <consortium name="The Broad Institute Genome Sequencing Center for Infectious Disease"/>
            <person name="Wu L."/>
            <person name="Ma J."/>
        </authorList>
    </citation>
    <scope>NUCLEOTIDE SEQUENCE [LARGE SCALE GENOMIC DNA]</scope>
    <source>
        <strain evidence="2">CGMCC 4.7466</strain>
    </source>
</reference>
<dbReference type="Proteomes" id="UP001595818">
    <property type="component" value="Unassembled WGS sequence"/>
</dbReference>
<evidence type="ECO:0008006" key="3">
    <source>
        <dbReference type="Google" id="ProtNLM"/>
    </source>
</evidence>
<dbReference type="EMBL" id="JBHSJJ010000010">
    <property type="protein sequence ID" value="MFC4873358.1"/>
    <property type="molecule type" value="Genomic_DNA"/>
</dbReference>
<comment type="caution">
    <text evidence="1">The sequence shown here is derived from an EMBL/GenBank/DDBJ whole genome shotgun (WGS) entry which is preliminary data.</text>
</comment>
<sequence>MVPTYLERFGDSVKFELKVSLPQNTLPKNTVYELIPSFRYGSQVYAFDKKLGFSSDSIGPYVSPQTKASFSMPYRDGMEKGRLMAYGQLTHQKTGKSLKTGEEVLAEGIITTSELSQIGQYYIDESIPVMGLSVKYGDQDAYGMYKDGWTELQRLFMAYSNLGFAEKSEYMKVIEGRGDFSHKNLLFMELKDYDKVRKDVLPRFDRLAAVSMATTEKSEMEIALLSRQIRKGEISAALLNEAELAAAVDLEPGLGEKEVLLKRMCEVHPSAFSFNNLGVVYLNLANRSLDRTEKNRLLASASEAFDQSNGFFENPYAAYNIGLVYWMMGDKASAYNAFYRAMAITRLDELRKVHEAALGAVSIYNGDYRLAVIHLNKAEKNEINLFNQGLANLLAEDYYNALIQFEESAILDISNGYPFYGMALIAARNGEEIILYENLSKAVSRSAYLRKRAPLDMEFIRYHDKVGFKDAIR</sequence>
<dbReference type="SUPFAM" id="SSF48452">
    <property type="entry name" value="TPR-like"/>
    <property type="match status" value="1"/>
</dbReference>
<evidence type="ECO:0000313" key="2">
    <source>
        <dbReference type="Proteomes" id="UP001595818"/>
    </source>
</evidence>
<gene>
    <name evidence="1" type="ORF">ACFPFU_16775</name>
</gene>
<dbReference type="InterPro" id="IPR011990">
    <property type="entry name" value="TPR-like_helical_dom_sf"/>
</dbReference>
<accession>A0ABV9T435</accession>
<name>A0ABV9T435_9BACT</name>
<protein>
    <recommendedName>
        <fullName evidence="3">Tetratricopeptide repeat protein</fullName>
    </recommendedName>
</protein>
<organism evidence="1 2">
    <name type="scientific">Negadavirga shengliensis</name>
    <dbReference type="NCBI Taxonomy" id="1389218"/>
    <lineage>
        <taxon>Bacteria</taxon>
        <taxon>Pseudomonadati</taxon>
        <taxon>Bacteroidota</taxon>
        <taxon>Cytophagia</taxon>
        <taxon>Cytophagales</taxon>
        <taxon>Cyclobacteriaceae</taxon>
        <taxon>Negadavirga</taxon>
    </lineage>
</organism>
<dbReference type="RefSeq" id="WP_377066133.1">
    <property type="nucleotide sequence ID" value="NZ_JBHSJJ010000010.1"/>
</dbReference>
<dbReference type="Gene3D" id="1.25.40.10">
    <property type="entry name" value="Tetratricopeptide repeat domain"/>
    <property type="match status" value="1"/>
</dbReference>
<keyword evidence="2" id="KW-1185">Reference proteome</keyword>
<evidence type="ECO:0000313" key="1">
    <source>
        <dbReference type="EMBL" id="MFC4873358.1"/>
    </source>
</evidence>
<proteinExistence type="predicted"/>